<gene>
    <name evidence="2" type="primary">ccoQ2</name>
    <name evidence="2" type="ORF">GCM10007363_10070</name>
</gene>
<keyword evidence="1" id="KW-1133">Transmembrane helix</keyword>
<sequence>MMDIGTLRGLGTLLVFVAFIGVVLWAYSGKRKPSFDAAAQLPFADDAQTPSASQQVSRSNHQ</sequence>
<dbReference type="EMBL" id="BMDE01000003">
    <property type="protein sequence ID" value="GGH91071.1"/>
    <property type="molecule type" value="Genomic_DNA"/>
</dbReference>
<dbReference type="InterPro" id="IPR008621">
    <property type="entry name" value="Cbb3-typ_cyt_oxidase_comp"/>
</dbReference>
<evidence type="ECO:0000256" key="1">
    <source>
        <dbReference type="SAM" id="Phobius"/>
    </source>
</evidence>
<accession>A0ABQ2AGT5</accession>
<proteinExistence type="predicted"/>
<evidence type="ECO:0000313" key="3">
    <source>
        <dbReference type="Proteomes" id="UP000655550"/>
    </source>
</evidence>
<protein>
    <submittedName>
        <fullName evidence="2">Cytochrome C oxidase cbb3-type subunit CcoQ</fullName>
    </submittedName>
</protein>
<keyword evidence="1" id="KW-0472">Membrane</keyword>
<dbReference type="CDD" id="cd01324">
    <property type="entry name" value="cbb3_Oxidase_CcoQ"/>
    <property type="match status" value="1"/>
</dbReference>
<comment type="caution">
    <text evidence="2">The sequence shown here is derived from an EMBL/GenBank/DDBJ whole genome shotgun (WGS) entry which is preliminary data.</text>
</comment>
<evidence type="ECO:0000313" key="2">
    <source>
        <dbReference type="EMBL" id="GGH91071.1"/>
    </source>
</evidence>
<feature type="transmembrane region" description="Helical" evidence="1">
    <location>
        <begin position="6"/>
        <end position="27"/>
    </location>
</feature>
<reference evidence="3" key="1">
    <citation type="journal article" date="2019" name="Int. J. Syst. Evol. Microbiol.">
        <title>The Global Catalogue of Microorganisms (GCM) 10K type strain sequencing project: providing services to taxonomists for standard genome sequencing and annotation.</title>
        <authorList>
            <consortium name="The Broad Institute Genomics Platform"/>
            <consortium name="The Broad Institute Genome Sequencing Center for Infectious Disease"/>
            <person name="Wu L."/>
            <person name="Ma J."/>
        </authorList>
    </citation>
    <scope>NUCLEOTIDE SEQUENCE [LARGE SCALE GENOMIC DNA]</scope>
    <source>
        <strain evidence="3">CCM 8778</strain>
    </source>
</reference>
<keyword evidence="1" id="KW-0812">Transmembrane</keyword>
<organism evidence="2 3">
    <name type="scientific">Pseudomonas fluvialis</name>
    <dbReference type="NCBI Taxonomy" id="1793966"/>
    <lineage>
        <taxon>Bacteria</taxon>
        <taxon>Pseudomonadati</taxon>
        <taxon>Pseudomonadota</taxon>
        <taxon>Gammaproteobacteria</taxon>
        <taxon>Pseudomonadales</taxon>
        <taxon>Pseudomonadaceae</taxon>
        <taxon>Pseudomonas</taxon>
    </lineage>
</organism>
<name>A0ABQ2AGT5_9PSED</name>
<keyword evidence="3" id="KW-1185">Reference proteome</keyword>
<dbReference type="Pfam" id="PF05545">
    <property type="entry name" value="FixQ"/>
    <property type="match status" value="1"/>
</dbReference>
<dbReference type="Proteomes" id="UP000655550">
    <property type="component" value="Unassembled WGS sequence"/>
</dbReference>